<evidence type="ECO:0000256" key="1">
    <source>
        <dbReference type="ARBA" id="ARBA00009254"/>
    </source>
</evidence>
<dbReference type="GO" id="GO:0003735">
    <property type="term" value="F:structural constituent of ribosome"/>
    <property type="evidence" value="ECO:0007669"/>
    <property type="project" value="InterPro"/>
</dbReference>
<name>A0A1F6G6P2_9BACT</name>
<dbReference type="InterPro" id="IPR001854">
    <property type="entry name" value="Ribosomal_uL29"/>
</dbReference>
<evidence type="ECO:0000313" key="7">
    <source>
        <dbReference type="Proteomes" id="UP000176867"/>
    </source>
</evidence>
<evidence type="ECO:0000256" key="5">
    <source>
        <dbReference type="ARBA" id="ARBA00035476"/>
    </source>
</evidence>
<dbReference type="Proteomes" id="UP000176867">
    <property type="component" value="Unassembled WGS sequence"/>
</dbReference>
<evidence type="ECO:0000256" key="2">
    <source>
        <dbReference type="ARBA" id="ARBA00022980"/>
    </source>
</evidence>
<keyword evidence="3" id="KW-0687">Ribonucleoprotein</keyword>
<dbReference type="InterPro" id="IPR036049">
    <property type="entry name" value="Ribosomal_uL29_sf"/>
</dbReference>
<evidence type="ECO:0000313" key="6">
    <source>
        <dbReference type="EMBL" id="OGG93765.1"/>
    </source>
</evidence>
<sequence>MTTTTDTELSKMLSDTRAALRTERFAAAGARPKDSNAPRKFRATIARVLTEQHVRSTISRQVATN</sequence>
<dbReference type="SUPFAM" id="SSF46561">
    <property type="entry name" value="Ribosomal protein L29 (L29p)"/>
    <property type="match status" value="1"/>
</dbReference>
<dbReference type="GO" id="GO:0005840">
    <property type="term" value="C:ribosome"/>
    <property type="evidence" value="ECO:0007669"/>
    <property type="project" value="UniProtKB-KW"/>
</dbReference>
<dbReference type="Gene3D" id="1.10.287.310">
    <property type="match status" value="1"/>
</dbReference>
<reference evidence="6 7" key="1">
    <citation type="journal article" date="2016" name="Nat. Commun.">
        <title>Thousands of microbial genomes shed light on interconnected biogeochemical processes in an aquifer system.</title>
        <authorList>
            <person name="Anantharaman K."/>
            <person name="Brown C.T."/>
            <person name="Hug L.A."/>
            <person name="Sharon I."/>
            <person name="Castelle C.J."/>
            <person name="Probst A.J."/>
            <person name="Thomas B.C."/>
            <person name="Singh A."/>
            <person name="Wilkins M.J."/>
            <person name="Karaoz U."/>
            <person name="Brodie E.L."/>
            <person name="Williams K.H."/>
            <person name="Hubbard S.S."/>
            <person name="Banfield J.F."/>
        </authorList>
    </citation>
    <scope>NUCLEOTIDE SEQUENCE [LARGE SCALE GENOMIC DNA]</scope>
</reference>
<gene>
    <name evidence="6" type="ORF">A2609_00750</name>
</gene>
<dbReference type="EMBL" id="MFMU01000004">
    <property type="protein sequence ID" value="OGG93765.1"/>
    <property type="molecule type" value="Genomic_DNA"/>
</dbReference>
<evidence type="ECO:0000256" key="4">
    <source>
        <dbReference type="ARBA" id="ARBA00035204"/>
    </source>
</evidence>
<organism evidence="6 7">
    <name type="scientific">Candidatus Kaiserbacteria bacterium RIFOXYD1_FULL_47_14</name>
    <dbReference type="NCBI Taxonomy" id="1798533"/>
    <lineage>
        <taxon>Bacteria</taxon>
        <taxon>Candidatus Kaiseribacteriota</taxon>
    </lineage>
</organism>
<evidence type="ECO:0000256" key="3">
    <source>
        <dbReference type="ARBA" id="ARBA00023274"/>
    </source>
</evidence>
<dbReference type="GO" id="GO:1990904">
    <property type="term" value="C:ribonucleoprotein complex"/>
    <property type="evidence" value="ECO:0007669"/>
    <property type="project" value="UniProtKB-KW"/>
</dbReference>
<dbReference type="STRING" id="1798533.A2609_00750"/>
<proteinExistence type="inferred from homology"/>
<comment type="similarity">
    <text evidence="1">Belongs to the universal ribosomal protein uL29 family.</text>
</comment>
<comment type="caution">
    <text evidence="6">The sequence shown here is derived from an EMBL/GenBank/DDBJ whole genome shotgun (WGS) entry which is preliminary data.</text>
</comment>
<keyword evidence="2" id="KW-0689">Ribosomal protein</keyword>
<dbReference type="Pfam" id="PF00831">
    <property type="entry name" value="Ribosomal_L29"/>
    <property type="match status" value="1"/>
</dbReference>
<dbReference type="GO" id="GO:0006412">
    <property type="term" value="P:translation"/>
    <property type="evidence" value="ECO:0007669"/>
    <property type="project" value="InterPro"/>
</dbReference>
<accession>A0A1F6G6P2</accession>
<protein>
    <recommendedName>
        <fullName evidence="4">Large ribosomal subunit protein uL29</fullName>
    </recommendedName>
    <alternativeName>
        <fullName evidence="5">50S ribosomal protein L29</fullName>
    </alternativeName>
</protein>
<dbReference type="AlphaFoldDB" id="A0A1F6G6P2"/>